<dbReference type="Gene3D" id="3.20.20.80">
    <property type="entry name" value="Glycosidases"/>
    <property type="match status" value="1"/>
</dbReference>
<evidence type="ECO:0000259" key="1">
    <source>
        <dbReference type="Pfam" id="PF08522"/>
    </source>
</evidence>
<evidence type="ECO:0000313" key="2">
    <source>
        <dbReference type="EMBL" id="MBO8485732.1"/>
    </source>
</evidence>
<protein>
    <submittedName>
        <fullName evidence="2">DUF1735 domain-containing protein</fullName>
    </submittedName>
</protein>
<comment type="caution">
    <text evidence="2">The sequence shown here is derived from an EMBL/GenBank/DDBJ whole genome shotgun (WGS) entry which is preliminary data.</text>
</comment>
<dbReference type="InterPro" id="IPR013728">
    <property type="entry name" value="BT_3987-like_N"/>
</dbReference>
<dbReference type="Pfam" id="PF08522">
    <property type="entry name" value="BT_3987-like_N"/>
    <property type="match status" value="1"/>
</dbReference>
<dbReference type="Gene3D" id="2.60.40.1740">
    <property type="entry name" value="hypothetical protein (bacova_03559)"/>
    <property type="match status" value="1"/>
</dbReference>
<accession>A0A9D9NRW6</accession>
<dbReference type="SUPFAM" id="SSF51445">
    <property type="entry name" value="(Trans)glycosidases"/>
    <property type="match status" value="1"/>
</dbReference>
<evidence type="ECO:0000313" key="3">
    <source>
        <dbReference type="Proteomes" id="UP000823750"/>
    </source>
</evidence>
<organism evidence="2 3">
    <name type="scientific">Candidatus Cryptobacteroides excrementavium</name>
    <dbReference type="NCBI Taxonomy" id="2840759"/>
    <lineage>
        <taxon>Bacteria</taxon>
        <taxon>Pseudomonadati</taxon>
        <taxon>Bacteroidota</taxon>
        <taxon>Bacteroidia</taxon>
        <taxon>Bacteroidales</taxon>
        <taxon>Candidatus Cryptobacteroides</taxon>
    </lineage>
</organism>
<dbReference type="AlphaFoldDB" id="A0A9D9NRW6"/>
<sequence>MKTHTLMTSLAIAAAGMLPLVSCTEAIETDLAGDTSRLENTMTVLGYCNVLDNPRLAAMEVRTEPVTIRLQAALTNRHNAIVDFSFIPEPSDDLMDEYNSQHETSFKALPAENVTLEDNGRIAIAPGDRVSYEFDMTVSPDGLDEGTYVLPLRVTTESVKVSAADTVKYFVFKMLGDRPSAAKESGIVTICYVESGYNPLNAGEWTLATSGKPLFDIVNLFAADIKFNEETGRVYINFNSNIEAMLQNRDKYIRPLQEKGIKVGLTFLPNGDGVGQSNLTDADIKTLAAEIKSIMETYDLDVVDFDEEHAGYTENPQPGFEDNGPLPYEKLCYEVKRLLPDRLLTVYYIGSGMTNGFPYDVNGVEPGDFIDYAYWSMYMSYDYSNGWSKIKGMEKSQYGPYPFAFGPDGGEMYEPNLKQVRDEGYGVQIVYNLDVKDGNEVKGSYESKLGQISRALYDEEIRHSGINHGVDW</sequence>
<dbReference type="EMBL" id="JADILX010000079">
    <property type="protein sequence ID" value="MBO8485732.1"/>
    <property type="molecule type" value="Genomic_DNA"/>
</dbReference>
<dbReference type="InterPro" id="IPR017853">
    <property type="entry name" value="GH"/>
</dbReference>
<proteinExistence type="predicted"/>
<reference evidence="2" key="1">
    <citation type="submission" date="2020-10" db="EMBL/GenBank/DDBJ databases">
        <authorList>
            <person name="Gilroy R."/>
        </authorList>
    </citation>
    <scope>NUCLEOTIDE SEQUENCE</scope>
    <source>
        <strain evidence="2">B2-16538</strain>
    </source>
</reference>
<dbReference type="Proteomes" id="UP000823750">
    <property type="component" value="Unassembled WGS sequence"/>
</dbReference>
<reference evidence="2" key="2">
    <citation type="journal article" date="2021" name="PeerJ">
        <title>Extensive microbial diversity within the chicken gut microbiome revealed by metagenomics and culture.</title>
        <authorList>
            <person name="Gilroy R."/>
            <person name="Ravi A."/>
            <person name="Getino M."/>
            <person name="Pursley I."/>
            <person name="Horton D.L."/>
            <person name="Alikhan N.F."/>
            <person name="Baker D."/>
            <person name="Gharbi K."/>
            <person name="Hall N."/>
            <person name="Watson M."/>
            <person name="Adriaenssens E.M."/>
            <person name="Foster-Nyarko E."/>
            <person name="Jarju S."/>
            <person name="Secka A."/>
            <person name="Antonio M."/>
            <person name="Oren A."/>
            <person name="Chaudhuri R.R."/>
            <person name="La Ragione R."/>
            <person name="Hildebrand F."/>
            <person name="Pallen M.J."/>
        </authorList>
    </citation>
    <scope>NUCLEOTIDE SEQUENCE</scope>
    <source>
        <strain evidence="2">B2-16538</strain>
    </source>
</reference>
<feature type="domain" description="BT-3987-like N-terminal" evidence="1">
    <location>
        <begin position="63"/>
        <end position="158"/>
    </location>
</feature>
<name>A0A9D9NRW6_9BACT</name>
<gene>
    <name evidence="2" type="ORF">IAB78_04845</name>
</gene>